<evidence type="ECO:0000313" key="1">
    <source>
        <dbReference type="EMBL" id="CAI9778795.1"/>
    </source>
</evidence>
<reference evidence="1" key="1">
    <citation type="submission" date="2023-05" db="EMBL/GenBank/DDBJ databases">
        <authorList>
            <person name="Huff M."/>
        </authorList>
    </citation>
    <scope>NUCLEOTIDE SEQUENCE</scope>
</reference>
<organism evidence="1 2">
    <name type="scientific">Fraxinus pennsylvanica</name>
    <dbReference type="NCBI Taxonomy" id="56036"/>
    <lineage>
        <taxon>Eukaryota</taxon>
        <taxon>Viridiplantae</taxon>
        <taxon>Streptophyta</taxon>
        <taxon>Embryophyta</taxon>
        <taxon>Tracheophyta</taxon>
        <taxon>Spermatophyta</taxon>
        <taxon>Magnoliopsida</taxon>
        <taxon>eudicotyledons</taxon>
        <taxon>Gunneridae</taxon>
        <taxon>Pentapetalae</taxon>
        <taxon>asterids</taxon>
        <taxon>lamiids</taxon>
        <taxon>Lamiales</taxon>
        <taxon>Oleaceae</taxon>
        <taxon>Oleeae</taxon>
        <taxon>Fraxinus</taxon>
    </lineage>
</organism>
<keyword evidence="2" id="KW-1185">Reference proteome</keyword>
<dbReference type="PANTHER" id="PTHR35099">
    <property type="entry name" value="OS02G0182700 PROTEIN"/>
    <property type="match status" value="1"/>
</dbReference>
<dbReference type="AlphaFoldDB" id="A0AAD2E8T1"/>
<dbReference type="Proteomes" id="UP000834106">
    <property type="component" value="Chromosome 16"/>
</dbReference>
<evidence type="ECO:0000313" key="2">
    <source>
        <dbReference type="Proteomes" id="UP000834106"/>
    </source>
</evidence>
<dbReference type="EMBL" id="OU503051">
    <property type="protein sequence ID" value="CAI9778795.1"/>
    <property type="molecule type" value="Genomic_DNA"/>
</dbReference>
<name>A0AAD2E8T1_9LAMI</name>
<sequence>MTDDEEWVEAAMSDDNMVVQLLLRLNQYYPRPLAPFKQMALPLEWSVRQRRSKPVAVDSALKPVFRGSHTTPLSCNSATSISGGCVGSAGTVDGNSEESSRSSDPKLSKPARSESWWVWNHLWIEGVWWQCTNLGEKCGSCVVCWRLGATNDNALVLVLVEDWEEVQMEEVPMTMHWFYISWFGDCHVF</sequence>
<accession>A0AAD2E8T1</accession>
<gene>
    <name evidence="1" type="ORF">FPE_LOCUS26225</name>
</gene>
<proteinExistence type="predicted"/>
<dbReference type="PANTHER" id="PTHR35099:SF2">
    <property type="entry name" value="OS02G0182700 PROTEIN"/>
    <property type="match status" value="1"/>
</dbReference>
<protein>
    <submittedName>
        <fullName evidence="1">Uncharacterized protein</fullName>
    </submittedName>
</protein>